<comment type="similarity">
    <text evidence="10">Belongs to the PlsY family.</text>
</comment>
<evidence type="ECO:0000256" key="3">
    <source>
        <dbReference type="ARBA" id="ARBA00022679"/>
    </source>
</evidence>
<dbReference type="EC" id="2.3.1.275" evidence="10"/>
<evidence type="ECO:0000256" key="7">
    <source>
        <dbReference type="ARBA" id="ARBA00023136"/>
    </source>
</evidence>
<keyword evidence="4 10" id="KW-0812">Transmembrane</keyword>
<dbReference type="AlphaFoldDB" id="A0A0M0L8Z2"/>
<dbReference type="NCBIfam" id="TIGR00023">
    <property type="entry name" value="glycerol-3-phosphate 1-O-acyltransferase PlsY"/>
    <property type="match status" value="1"/>
</dbReference>
<evidence type="ECO:0000313" key="11">
    <source>
        <dbReference type="EMBL" id="KOO47540.1"/>
    </source>
</evidence>
<comment type="subcellular location">
    <subcellularLocation>
        <location evidence="10">Cell membrane</location>
        <topology evidence="10">Multi-pass membrane protein</topology>
    </subcellularLocation>
</comment>
<dbReference type="PATRIC" id="fig|284581.3.peg.4539"/>
<keyword evidence="1 10" id="KW-1003">Cell membrane</keyword>
<evidence type="ECO:0000256" key="5">
    <source>
        <dbReference type="ARBA" id="ARBA00022989"/>
    </source>
</evidence>
<dbReference type="STRING" id="284581.AMD01_05730"/>
<accession>A0A0M0L8Z2</accession>
<feature type="transmembrane region" description="Helical" evidence="10">
    <location>
        <begin position="77"/>
        <end position="98"/>
    </location>
</feature>
<dbReference type="UniPathway" id="UPA00085"/>
<evidence type="ECO:0000256" key="2">
    <source>
        <dbReference type="ARBA" id="ARBA00022516"/>
    </source>
</evidence>
<keyword evidence="2 10" id="KW-0444">Lipid biosynthesis</keyword>
<keyword evidence="12" id="KW-1185">Reference proteome</keyword>
<keyword evidence="3 10" id="KW-0808">Transferase</keyword>
<dbReference type="GO" id="GO:0043772">
    <property type="term" value="F:acyl-phosphate glycerol-3-phosphate acyltransferase activity"/>
    <property type="evidence" value="ECO:0007669"/>
    <property type="project" value="UniProtKB-UniRule"/>
</dbReference>
<organism evidence="11 12">
    <name type="scientific">Priestia koreensis</name>
    <dbReference type="NCBI Taxonomy" id="284581"/>
    <lineage>
        <taxon>Bacteria</taxon>
        <taxon>Bacillati</taxon>
        <taxon>Bacillota</taxon>
        <taxon>Bacilli</taxon>
        <taxon>Bacillales</taxon>
        <taxon>Bacillaceae</taxon>
        <taxon>Priestia</taxon>
    </lineage>
</organism>
<dbReference type="GO" id="GO:0005886">
    <property type="term" value="C:plasma membrane"/>
    <property type="evidence" value="ECO:0007669"/>
    <property type="project" value="UniProtKB-SubCell"/>
</dbReference>
<comment type="subunit">
    <text evidence="10">Probably interacts with PlsX.</text>
</comment>
<evidence type="ECO:0000256" key="1">
    <source>
        <dbReference type="ARBA" id="ARBA00022475"/>
    </source>
</evidence>
<dbReference type="PANTHER" id="PTHR30309:SF0">
    <property type="entry name" value="GLYCEROL-3-PHOSPHATE ACYLTRANSFERASE-RELATED"/>
    <property type="match status" value="1"/>
</dbReference>
<comment type="catalytic activity">
    <reaction evidence="10">
        <text>an acyl phosphate + sn-glycerol 3-phosphate = a 1-acyl-sn-glycero-3-phosphate + phosphate</text>
        <dbReference type="Rhea" id="RHEA:34075"/>
        <dbReference type="ChEBI" id="CHEBI:43474"/>
        <dbReference type="ChEBI" id="CHEBI:57597"/>
        <dbReference type="ChEBI" id="CHEBI:57970"/>
        <dbReference type="ChEBI" id="CHEBI:59918"/>
        <dbReference type="EC" id="2.3.1.275"/>
    </reaction>
</comment>
<reference evidence="12" key="1">
    <citation type="submission" date="2015-08" db="EMBL/GenBank/DDBJ databases">
        <title>Fjat-14210 dsm16467.</title>
        <authorList>
            <person name="Liu B."/>
            <person name="Wang J."/>
            <person name="Zhu Y."/>
            <person name="Liu G."/>
            <person name="Chen Q."/>
            <person name="Chen Z."/>
            <person name="Lan J."/>
            <person name="Che J."/>
            <person name="Ge C."/>
            <person name="Shi H."/>
            <person name="Pan Z."/>
            <person name="Liu X."/>
        </authorList>
    </citation>
    <scope>NUCLEOTIDE SEQUENCE [LARGE SCALE GENOMIC DNA]</scope>
    <source>
        <strain evidence="12">DSM 16467</strain>
    </source>
</reference>
<proteinExistence type="inferred from homology"/>
<gene>
    <name evidence="10" type="primary">plsY</name>
    <name evidence="11" type="ORF">AMD01_05730</name>
</gene>
<comment type="pathway">
    <text evidence="10">Lipid metabolism; phospholipid metabolism.</text>
</comment>
<protein>
    <recommendedName>
        <fullName evidence="10">Glycerol-3-phosphate acyltransferase</fullName>
    </recommendedName>
    <alternativeName>
        <fullName evidence="10">Acyl-PO4 G3P acyltransferase</fullName>
    </alternativeName>
    <alternativeName>
        <fullName evidence="10">Acyl-phosphate--glycerol-3-phosphate acyltransferase</fullName>
    </alternativeName>
    <alternativeName>
        <fullName evidence="10">G3P acyltransferase</fullName>
        <shortName evidence="10">GPAT</shortName>
        <ecNumber evidence="10">2.3.1.275</ecNumber>
    </alternativeName>
    <alternativeName>
        <fullName evidence="10">Lysophosphatidic acid synthase</fullName>
        <shortName evidence="10">LPA synthase</shortName>
    </alternativeName>
</protein>
<evidence type="ECO:0000256" key="10">
    <source>
        <dbReference type="HAMAP-Rule" id="MF_01043"/>
    </source>
</evidence>
<keyword evidence="11" id="KW-0012">Acyltransferase</keyword>
<keyword evidence="9 10" id="KW-1208">Phospholipid metabolism</keyword>
<evidence type="ECO:0000256" key="4">
    <source>
        <dbReference type="ARBA" id="ARBA00022692"/>
    </source>
</evidence>
<dbReference type="GO" id="GO:0008654">
    <property type="term" value="P:phospholipid biosynthetic process"/>
    <property type="evidence" value="ECO:0007669"/>
    <property type="project" value="UniProtKB-UniRule"/>
</dbReference>
<keyword evidence="6 10" id="KW-0443">Lipid metabolism</keyword>
<sequence length="198" mass="21649">MEFILPILAYLIGSVPFALVVGKLGYGVDIREHGSGNLGGTNTFRTLGAKAGLMVTIGDILKGTLATALPFLFDANIHPLFVGLFAVIGHVYPIFAKFKGGKAVATSGGVLLFYNPVMFLFLVLCFFIALYISKYVSLSSMITGVFLFVYTLFLGDLVLIIVAVFLALFVIIKHRANIQRIMKGTEPKVTFFNKRKRT</sequence>
<feature type="transmembrane region" description="Helical" evidence="10">
    <location>
        <begin position="7"/>
        <end position="26"/>
    </location>
</feature>
<dbReference type="RefSeq" id="WP_053400445.1">
    <property type="nucleotide sequence ID" value="NZ_LILC01000007.1"/>
</dbReference>
<feature type="transmembrane region" description="Helical" evidence="10">
    <location>
        <begin position="110"/>
        <end position="133"/>
    </location>
</feature>
<dbReference type="EMBL" id="LILC01000007">
    <property type="protein sequence ID" value="KOO47540.1"/>
    <property type="molecule type" value="Genomic_DNA"/>
</dbReference>
<comment type="function">
    <text evidence="10">Catalyzes the transfer of an acyl group from acyl-phosphate (acyl-PO(4)) to glycerol-3-phosphate (G3P) to form lysophosphatidic acid (LPA). This enzyme utilizes acyl-phosphate as fatty acyl donor, but not acyl-CoA or acyl-ACP.</text>
</comment>
<feature type="transmembrane region" description="Helical" evidence="10">
    <location>
        <begin position="145"/>
        <end position="172"/>
    </location>
</feature>
<dbReference type="PANTHER" id="PTHR30309">
    <property type="entry name" value="INNER MEMBRANE PROTEIN YGIH"/>
    <property type="match status" value="1"/>
</dbReference>
<keyword evidence="5 10" id="KW-1133">Transmembrane helix</keyword>
<evidence type="ECO:0000256" key="9">
    <source>
        <dbReference type="ARBA" id="ARBA00023264"/>
    </source>
</evidence>
<comment type="caution">
    <text evidence="11">The sequence shown here is derived from an EMBL/GenBank/DDBJ whole genome shotgun (WGS) entry which is preliminary data.</text>
</comment>
<name>A0A0M0L8Z2_9BACI</name>
<dbReference type="HAMAP" id="MF_01043">
    <property type="entry name" value="PlsY"/>
    <property type="match status" value="1"/>
</dbReference>
<keyword evidence="7 10" id="KW-0472">Membrane</keyword>
<dbReference type="InterPro" id="IPR003811">
    <property type="entry name" value="G3P_acylTferase_PlsY"/>
</dbReference>
<dbReference type="OrthoDB" id="9777124at2"/>
<dbReference type="Proteomes" id="UP000037558">
    <property type="component" value="Unassembled WGS sequence"/>
</dbReference>
<evidence type="ECO:0000256" key="6">
    <source>
        <dbReference type="ARBA" id="ARBA00023098"/>
    </source>
</evidence>
<evidence type="ECO:0000256" key="8">
    <source>
        <dbReference type="ARBA" id="ARBA00023209"/>
    </source>
</evidence>
<evidence type="ECO:0000313" key="12">
    <source>
        <dbReference type="Proteomes" id="UP000037558"/>
    </source>
</evidence>
<keyword evidence="8 10" id="KW-0594">Phospholipid biosynthesis</keyword>
<dbReference type="SMART" id="SM01207">
    <property type="entry name" value="G3P_acyltransf"/>
    <property type="match status" value="1"/>
</dbReference>
<dbReference type="Pfam" id="PF02660">
    <property type="entry name" value="G3P_acyltransf"/>
    <property type="match status" value="1"/>
</dbReference>